<accession>A0A8T9Q3Z1</accession>
<keyword evidence="3" id="KW-1185">Reference proteome</keyword>
<sequence length="209" mass="23371">MFLPFLKNPFLSPRFSREDFRDLMAGHLSRLTSQNQEGRYTAQISSLQPHHTTYARFLAEQSEAIGEQLGSTGEVQQLLADFQAFAKNELLVDVEYQFKRKKPNAAALTEFLPKGRKEYNKATLLTLPTLLERTATLTQKFKAELGPTWLPRPPPYKPPTPPPATPRARAKGPCKTTASRKKSYAKPPPASSSSTCWSKSSCISTSLTR</sequence>
<dbReference type="RefSeq" id="WP_244675178.1">
    <property type="nucleotide sequence ID" value="NZ_CP095046.1"/>
</dbReference>
<proteinExistence type="predicted"/>
<feature type="compositionally biased region" description="Low complexity" evidence="1">
    <location>
        <begin position="191"/>
        <end position="209"/>
    </location>
</feature>
<dbReference type="EMBL" id="CP095046">
    <property type="protein sequence ID" value="UOQ71775.1"/>
    <property type="molecule type" value="Genomic_DNA"/>
</dbReference>
<feature type="compositionally biased region" description="Basic residues" evidence="1">
    <location>
        <begin position="168"/>
        <end position="184"/>
    </location>
</feature>
<evidence type="ECO:0000313" key="2">
    <source>
        <dbReference type="EMBL" id="UOQ71775.1"/>
    </source>
</evidence>
<dbReference type="AlphaFoldDB" id="A0A8T9Q3Z1"/>
<name>A0A8T9Q3Z1_9BACT</name>
<organism evidence="2 3">
    <name type="scientific">Hymenobacter cellulosilyticus</name>
    <dbReference type="NCBI Taxonomy" id="2932248"/>
    <lineage>
        <taxon>Bacteria</taxon>
        <taxon>Pseudomonadati</taxon>
        <taxon>Bacteroidota</taxon>
        <taxon>Cytophagia</taxon>
        <taxon>Cytophagales</taxon>
        <taxon>Hymenobacteraceae</taxon>
        <taxon>Hymenobacter</taxon>
    </lineage>
</organism>
<dbReference type="KEGG" id="hcu:MUN79_24750"/>
<evidence type="ECO:0000313" key="3">
    <source>
        <dbReference type="Proteomes" id="UP000831796"/>
    </source>
</evidence>
<dbReference type="Proteomes" id="UP000831796">
    <property type="component" value="Chromosome"/>
</dbReference>
<reference evidence="2" key="1">
    <citation type="submission" date="2022-04" db="EMBL/GenBank/DDBJ databases">
        <title>Hymenobacter sp. isolated from the air.</title>
        <authorList>
            <person name="Won M."/>
            <person name="Lee C.-M."/>
            <person name="Woen H.-Y."/>
            <person name="Kwon S.-W."/>
        </authorList>
    </citation>
    <scope>NUCLEOTIDE SEQUENCE</scope>
    <source>
        <strain evidence="2">5116S-3</strain>
    </source>
</reference>
<feature type="region of interest" description="Disordered" evidence="1">
    <location>
        <begin position="144"/>
        <end position="209"/>
    </location>
</feature>
<gene>
    <name evidence="2" type="ORF">MUN79_24750</name>
</gene>
<feature type="compositionally biased region" description="Pro residues" evidence="1">
    <location>
        <begin position="150"/>
        <end position="165"/>
    </location>
</feature>
<protein>
    <submittedName>
        <fullName evidence="2">Uncharacterized protein</fullName>
    </submittedName>
</protein>
<evidence type="ECO:0000256" key="1">
    <source>
        <dbReference type="SAM" id="MobiDB-lite"/>
    </source>
</evidence>